<keyword evidence="2" id="KW-0812">Transmembrane</keyword>
<evidence type="ECO:0000256" key="2">
    <source>
        <dbReference type="SAM" id="Phobius"/>
    </source>
</evidence>
<keyword evidence="2" id="KW-0472">Membrane</keyword>
<feature type="compositionally biased region" description="Basic residues" evidence="1">
    <location>
        <begin position="200"/>
        <end position="209"/>
    </location>
</feature>
<dbReference type="AlphaFoldDB" id="A0AA38IDZ0"/>
<keyword evidence="2" id="KW-1133">Transmembrane helix</keyword>
<sequence length="383" mass="42856">MVIICLLAYHVTIVMVIFYLLCAIGVRIIRRLDLIGRPQFGIGFDWARLGDTKSSFKHDVQSKVTIIPFYGGGKGQSLQIIERPDGTVITHIIQTPVNTPTPTEEVINTAELENPPLPSKQDLDFGSNIRKIHRTAINIIKLQEIAKKNGKLNTDEESLYQQNMDELNSSAKNLAQLQEQEDKFSFENREGLNEWFERKKSNKKDKDKKKKEEEEKKKEEERKKEEEEERRKEEEKKKEEQNKAEEEERRKKEEEKNKNEKPKEEEEEEEGEDEDNDNDGIAIGLPPDDASVAEAKPVGLAVAGEGGVAASKPIATAVVGPGGLAIARPVGTAIAGVAPDQALVPIYAEGYVGGNKPKRYGSTNKSDAASELLNKIISKYHQV</sequence>
<keyword evidence="5" id="KW-1185">Reference proteome</keyword>
<evidence type="ECO:0000313" key="5">
    <source>
        <dbReference type="Proteomes" id="UP001168821"/>
    </source>
</evidence>
<dbReference type="Pfam" id="PF15999">
    <property type="entry name" value="DUF4774"/>
    <property type="match status" value="1"/>
</dbReference>
<evidence type="ECO:0000259" key="3">
    <source>
        <dbReference type="Pfam" id="PF15999"/>
    </source>
</evidence>
<feature type="domain" description="DUF4774" evidence="3">
    <location>
        <begin position="292"/>
        <end position="339"/>
    </location>
</feature>
<gene>
    <name evidence="4" type="ORF">Zmor_013986</name>
</gene>
<proteinExistence type="predicted"/>
<feature type="compositionally biased region" description="Basic and acidic residues" evidence="1">
    <location>
        <begin position="210"/>
        <end position="264"/>
    </location>
</feature>
<accession>A0AA38IDZ0</accession>
<dbReference type="EMBL" id="JALNTZ010000004">
    <property type="protein sequence ID" value="KAJ3654827.1"/>
    <property type="molecule type" value="Genomic_DNA"/>
</dbReference>
<evidence type="ECO:0000313" key="4">
    <source>
        <dbReference type="EMBL" id="KAJ3654827.1"/>
    </source>
</evidence>
<evidence type="ECO:0000256" key="1">
    <source>
        <dbReference type="SAM" id="MobiDB-lite"/>
    </source>
</evidence>
<organism evidence="4 5">
    <name type="scientific">Zophobas morio</name>
    <dbReference type="NCBI Taxonomy" id="2755281"/>
    <lineage>
        <taxon>Eukaryota</taxon>
        <taxon>Metazoa</taxon>
        <taxon>Ecdysozoa</taxon>
        <taxon>Arthropoda</taxon>
        <taxon>Hexapoda</taxon>
        <taxon>Insecta</taxon>
        <taxon>Pterygota</taxon>
        <taxon>Neoptera</taxon>
        <taxon>Endopterygota</taxon>
        <taxon>Coleoptera</taxon>
        <taxon>Polyphaga</taxon>
        <taxon>Cucujiformia</taxon>
        <taxon>Tenebrionidae</taxon>
        <taxon>Zophobas</taxon>
    </lineage>
</organism>
<feature type="compositionally biased region" description="Acidic residues" evidence="1">
    <location>
        <begin position="265"/>
        <end position="278"/>
    </location>
</feature>
<dbReference type="PANTHER" id="PTHR48147:SF3">
    <property type="entry name" value="MYELIN TRANSCRIPTION FACTOR 1-LIKE PROTEIN"/>
    <property type="match status" value="1"/>
</dbReference>
<comment type="caution">
    <text evidence="4">The sequence shown here is derived from an EMBL/GenBank/DDBJ whole genome shotgun (WGS) entry which is preliminary data.</text>
</comment>
<reference evidence="4" key="1">
    <citation type="journal article" date="2023" name="G3 (Bethesda)">
        <title>Whole genome assemblies of Zophobas morio and Tenebrio molitor.</title>
        <authorList>
            <person name="Kaur S."/>
            <person name="Stinson S.A."/>
            <person name="diCenzo G.C."/>
        </authorList>
    </citation>
    <scope>NUCLEOTIDE SEQUENCE</scope>
    <source>
        <strain evidence="4">QUZm001</strain>
    </source>
</reference>
<dbReference type="PANTHER" id="PTHR48147">
    <property type="entry name" value="PROTEIN CBG23787"/>
    <property type="match status" value="1"/>
</dbReference>
<name>A0AA38IDZ0_9CUCU</name>
<feature type="region of interest" description="Disordered" evidence="1">
    <location>
        <begin position="199"/>
        <end position="291"/>
    </location>
</feature>
<protein>
    <recommendedName>
        <fullName evidence="3">DUF4774 domain-containing protein</fullName>
    </recommendedName>
</protein>
<dbReference type="Proteomes" id="UP001168821">
    <property type="component" value="Unassembled WGS sequence"/>
</dbReference>
<feature type="transmembrane region" description="Helical" evidence="2">
    <location>
        <begin position="6"/>
        <end position="29"/>
    </location>
</feature>
<dbReference type="InterPro" id="IPR031942">
    <property type="entry name" value="DUF4774"/>
</dbReference>